<keyword evidence="4" id="KW-0378">Hydrolase</keyword>
<evidence type="ECO:0000313" key="7">
    <source>
        <dbReference type="Proteomes" id="UP000424805"/>
    </source>
</evidence>
<organism evidence="5 6">
    <name type="scientific">Bacteroides ovatus</name>
    <dbReference type="NCBI Taxonomy" id="28116"/>
    <lineage>
        <taxon>Bacteria</taxon>
        <taxon>Pseudomonadati</taxon>
        <taxon>Bacteroidota</taxon>
        <taxon>Bacteroidia</taxon>
        <taxon>Bacteroidales</taxon>
        <taxon>Bacteroidaceae</taxon>
        <taxon>Bacteroides</taxon>
    </lineage>
</organism>
<dbReference type="Pfam" id="PF03372">
    <property type="entry name" value="Exo_endo_phos"/>
    <property type="match status" value="1"/>
</dbReference>
<evidence type="ECO:0000313" key="5">
    <source>
        <dbReference type="EMBL" id="RGX06243.1"/>
    </source>
</evidence>
<dbReference type="Gene3D" id="3.60.10.10">
    <property type="entry name" value="Endonuclease/exonuclease/phosphatase"/>
    <property type="match status" value="2"/>
</dbReference>
<dbReference type="EMBL" id="VWFP01000013">
    <property type="protein sequence ID" value="KAA4626072.1"/>
    <property type="molecule type" value="Genomic_DNA"/>
</dbReference>
<evidence type="ECO:0000313" key="4">
    <source>
        <dbReference type="EMBL" id="MDC2745346.1"/>
    </source>
</evidence>
<dbReference type="Proteomes" id="UP000286031">
    <property type="component" value="Unassembled WGS sequence"/>
</dbReference>
<protein>
    <submittedName>
        <fullName evidence="4">Endonuclease/exonuclease/phosphatase family protein</fullName>
    </submittedName>
</protein>
<dbReference type="EMBL" id="JAQNZF010000053">
    <property type="protein sequence ID" value="MDC2745346.1"/>
    <property type="molecule type" value="Genomic_DNA"/>
</dbReference>
<dbReference type="Proteomes" id="UP000424805">
    <property type="component" value="Unassembled WGS sequence"/>
</dbReference>
<accession>A0A139KPX3</accession>
<dbReference type="PANTHER" id="PTHR14859:SF15">
    <property type="entry name" value="ENDONUCLEASE_EXONUCLEASE_PHOSPHATASE DOMAIN-CONTAINING PROTEIN"/>
    <property type="match status" value="1"/>
</dbReference>
<dbReference type="GO" id="GO:0016020">
    <property type="term" value="C:membrane"/>
    <property type="evidence" value="ECO:0007669"/>
    <property type="project" value="GOC"/>
</dbReference>
<evidence type="ECO:0000313" key="6">
    <source>
        <dbReference type="Proteomes" id="UP000286031"/>
    </source>
</evidence>
<name>A0A139KPX3_BACOV</name>
<dbReference type="AlphaFoldDB" id="A0A139KPX3"/>
<feature type="chain" id="PRO_5042681759" evidence="1">
    <location>
        <begin position="22"/>
        <end position="519"/>
    </location>
</feature>
<dbReference type="GO" id="GO:0006506">
    <property type="term" value="P:GPI anchor biosynthetic process"/>
    <property type="evidence" value="ECO:0007669"/>
    <property type="project" value="TreeGrafter"/>
</dbReference>
<reference evidence="5 6" key="1">
    <citation type="submission" date="2018-08" db="EMBL/GenBank/DDBJ databases">
        <title>A genome reference for cultivated species of the human gut microbiota.</title>
        <authorList>
            <person name="Zou Y."/>
            <person name="Xue W."/>
            <person name="Luo G."/>
        </authorList>
    </citation>
    <scope>NUCLEOTIDE SEQUENCE [LARGE SCALE GENOMIC DNA]</scope>
    <source>
        <strain evidence="5 6">AF04-46</strain>
    </source>
</reference>
<dbReference type="GO" id="GO:0004519">
    <property type="term" value="F:endonuclease activity"/>
    <property type="evidence" value="ECO:0007669"/>
    <property type="project" value="UniProtKB-KW"/>
</dbReference>
<dbReference type="SUPFAM" id="SSF56219">
    <property type="entry name" value="DNase I-like"/>
    <property type="match status" value="2"/>
</dbReference>
<gene>
    <name evidence="5" type="ORF">DWV35_22710</name>
    <name evidence="3" type="ORF">F3B90_14130</name>
    <name evidence="4" type="ORF">PO382_24440</name>
</gene>
<comment type="caution">
    <text evidence="5">The sequence shown here is derived from an EMBL/GenBank/DDBJ whole genome shotgun (WGS) entry which is preliminary data.</text>
</comment>
<evidence type="ECO:0000259" key="2">
    <source>
        <dbReference type="Pfam" id="PF03372"/>
    </source>
</evidence>
<dbReference type="EMBL" id="QSBI01000041">
    <property type="protein sequence ID" value="RGX06243.1"/>
    <property type="molecule type" value="Genomic_DNA"/>
</dbReference>
<feature type="signal peptide" evidence="1">
    <location>
        <begin position="1"/>
        <end position="21"/>
    </location>
</feature>
<feature type="domain" description="Endonuclease/exonuclease/phosphatase" evidence="2">
    <location>
        <begin position="54"/>
        <end position="268"/>
    </location>
</feature>
<keyword evidence="4" id="KW-0255">Endonuclease</keyword>
<keyword evidence="4" id="KW-0540">Nuclease</keyword>
<dbReference type="PANTHER" id="PTHR14859">
    <property type="entry name" value="CALCOFLUOR WHITE HYPERSENSITIVE PROTEIN PRECURSOR"/>
    <property type="match status" value="1"/>
</dbReference>
<proteinExistence type="predicted"/>
<dbReference type="InterPro" id="IPR036691">
    <property type="entry name" value="Endo/exonu/phosph_ase_sf"/>
</dbReference>
<dbReference type="InterPro" id="IPR051916">
    <property type="entry name" value="GPI-anchor_lipid_remodeler"/>
</dbReference>
<reference evidence="4" key="3">
    <citation type="submission" date="2022-10" db="EMBL/GenBank/DDBJ databases">
        <title>Human gut microbiome strain richness.</title>
        <authorList>
            <person name="Chen-Liaw A."/>
        </authorList>
    </citation>
    <scope>NUCLEOTIDE SEQUENCE</scope>
    <source>
        <strain evidence="4">BSD2780120875st1_E1_BSD2780120875_150330</strain>
    </source>
</reference>
<reference evidence="3 7" key="2">
    <citation type="journal article" date="2019" name="Nat. Med.">
        <title>A library of human gut bacterial isolates paired with longitudinal multiomics data enables mechanistic microbiome research.</title>
        <authorList>
            <person name="Poyet M."/>
            <person name="Groussin M."/>
            <person name="Gibbons S.M."/>
            <person name="Avila-Pacheco J."/>
            <person name="Jiang X."/>
            <person name="Kearney S.M."/>
            <person name="Perrotta A.R."/>
            <person name="Berdy B."/>
            <person name="Zhao S."/>
            <person name="Lieberman T.D."/>
            <person name="Swanson P.K."/>
            <person name="Smith M."/>
            <person name="Roesemann S."/>
            <person name="Alexander J.E."/>
            <person name="Rich S.A."/>
            <person name="Livny J."/>
            <person name="Vlamakis H."/>
            <person name="Clish C."/>
            <person name="Bullock K."/>
            <person name="Deik A."/>
            <person name="Scott J."/>
            <person name="Pierce K.A."/>
            <person name="Xavier R.J."/>
            <person name="Alm E.J."/>
        </authorList>
    </citation>
    <scope>NUCLEOTIDE SEQUENCE [LARGE SCALE GENOMIC DNA]</scope>
    <source>
        <strain evidence="3 7">BIOML-A15</strain>
    </source>
</reference>
<evidence type="ECO:0000313" key="3">
    <source>
        <dbReference type="EMBL" id="KAA4626072.1"/>
    </source>
</evidence>
<dbReference type="RefSeq" id="WP_061448595.1">
    <property type="nucleotide sequence ID" value="NZ_CAXTIO010000011.1"/>
</dbReference>
<dbReference type="InterPro" id="IPR005135">
    <property type="entry name" value="Endo/exonuclease/phosphatase"/>
</dbReference>
<evidence type="ECO:0000256" key="1">
    <source>
        <dbReference type="SAM" id="SignalP"/>
    </source>
</evidence>
<dbReference type="STRING" id="28116.Bovatus_02136"/>
<dbReference type="Proteomes" id="UP001219389">
    <property type="component" value="Unassembled WGS sequence"/>
</dbReference>
<sequence>MKNMISYICLLATVFANLSCADDMDNSKFDNMIPYGKQEVSYTYPKGEGNLRVLTFNIRHCAGNDDVINYDRTAAVINGMEPDVVCLQEVDYMTTRSNKVDQLKTLADKTGMNYYFSKSIAYQGGEYGNGLLFKGTPISTKTYPLPGAELRSAAIAEFENYVVISTHLALEENNRVESAKQLTDLAKTYNKVVYMAGDFNEDLMNGTFFTELKKEWEVVSSTENTFPTGQATKRIDFVVTLKTPPTTVVKSNVIYNLDGVNVAITSDHYPLYCDFKKPTGLEEYPKAEGDLRIGNYFLTYCKGTDGVIDYDRTGRIIAKMNADIVCLQGLDKETERSEGIDQLNVLAQKANMYDYFAKAIDYKGGEFGVGILTKEEPVSVDRYQMAGKSEMRAAMVVEYEKFVVASTNFDTDMAKRIEALQTLETKLSAYNKPAFLLGYFNEGDLESEFFQMVKSNWNLLSADKSTEVSGKKRRLDFIVSLKSHNVNVTQADVIESLSGVDVTVASTHYPLFCDFSGLK</sequence>
<keyword evidence="1" id="KW-0732">Signal</keyword>